<evidence type="ECO:0000259" key="6">
    <source>
        <dbReference type="PROSITE" id="PS51770"/>
    </source>
</evidence>
<evidence type="ECO:0000313" key="8">
    <source>
        <dbReference type="Proteomes" id="UP001233271"/>
    </source>
</evidence>
<dbReference type="Gene3D" id="3.10.129.10">
    <property type="entry name" value="Hotdog Thioesterase"/>
    <property type="match status" value="2"/>
</dbReference>
<keyword evidence="3" id="KW-0378">Hydrolase</keyword>
<organism evidence="7 8">
    <name type="scientific">Cutaneotrichosporon cavernicola</name>
    <dbReference type="NCBI Taxonomy" id="279322"/>
    <lineage>
        <taxon>Eukaryota</taxon>
        <taxon>Fungi</taxon>
        <taxon>Dikarya</taxon>
        <taxon>Basidiomycota</taxon>
        <taxon>Agaricomycotina</taxon>
        <taxon>Tremellomycetes</taxon>
        <taxon>Trichosporonales</taxon>
        <taxon>Trichosporonaceae</taxon>
        <taxon>Cutaneotrichosporon</taxon>
    </lineage>
</organism>
<feature type="region of interest" description="Disordered" evidence="5">
    <location>
        <begin position="173"/>
        <end position="206"/>
    </location>
</feature>
<keyword evidence="8" id="KW-1185">Reference proteome</keyword>
<accession>A0AA48L9V2</accession>
<dbReference type="PANTHER" id="PTHR12655:SF0">
    <property type="entry name" value="ACYL-COENZYME A THIOESTERASE 9, MITOCHONDRIAL"/>
    <property type="match status" value="1"/>
</dbReference>
<dbReference type="CDD" id="cd03442">
    <property type="entry name" value="BFIT_BACH"/>
    <property type="match status" value="2"/>
</dbReference>
<name>A0AA48L9V2_9TREE</name>
<evidence type="ECO:0000256" key="4">
    <source>
        <dbReference type="ARBA" id="ARBA00022946"/>
    </source>
</evidence>
<keyword evidence="2" id="KW-0677">Repeat</keyword>
<dbReference type="AlphaFoldDB" id="A0AA48L9V2"/>
<dbReference type="InterPro" id="IPR029069">
    <property type="entry name" value="HotDog_dom_sf"/>
</dbReference>
<proteinExistence type="inferred from homology"/>
<dbReference type="RefSeq" id="XP_060460116.1">
    <property type="nucleotide sequence ID" value="XM_060603864.1"/>
</dbReference>
<feature type="compositionally biased region" description="Pro residues" evidence="5">
    <location>
        <begin position="27"/>
        <end position="36"/>
    </location>
</feature>
<sequence length="591" mass="65079">MPRLSGDELLPGTITDEPTPLGRMTPSPSPPPPYPEPEQERDQDTAPLLPAPITHTGPQAPLCDPLLFACTDIAWLDAGLCCETIGAAFHCCAEVFGALGHACVDAIPALLGALPNGSTDGAATPRASARKQLLTLSEIDRLLTHVSQHSPKTRRDTPMIMRAHPVPWMNAGCGAPELEPPASETAKQYPPLSEQEKENLGKPKPMSASYTSFDLPLATDPRLYDLYVNFSGGFRMGKLLENLDSLAGAVAYRHCLPVEVAADGRATQNFHAEAAKAGLYIATASADRLDMFGVLNHENVRDLRFSGFVTWTGNSSMEVFVKMEGTRPGSTESDTLMLGRFAMVARDTHTGKARKVPQLIVETPEEQSLWDFGQEHKDHRMAIAKRTLDKAPPDAREAAELHELMRRARDAKDNTLDGEIMVPMADTVNESVQLMFPQERNLHGKVFGGFLMRQAYELCFTTAATFAHAPMRFQSLDQIVFRLPVPIGAIVRLTSKVLKTTKPTDEFDNEAKAHIMVKAEVEDVETGDRQETNTFYFTMKKPRGKVIGRTVVPSTYYETMQYLEGSRRLEVGDEVRKLYMARTPANEETGA</sequence>
<dbReference type="SUPFAM" id="SSF54637">
    <property type="entry name" value="Thioesterase/thiol ester dehydrase-isomerase"/>
    <property type="match status" value="2"/>
</dbReference>
<feature type="region of interest" description="Disordered" evidence="5">
    <location>
        <begin position="1"/>
        <end position="53"/>
    </location>
</feature>
<feature type="domain" description="HotDog ACOT-type" evidence="6">
    <location>
        <begin position="213"/>
        <end position="349"/>
    </location>
</feature>
<evidence type="ECO:0000313" key="7">
    <source>
        <dbReference type="EMBL" id="BEI94851.1"/>
    </source>
</evidence>
<evidence type="ECO:0000256" key="3">
    <source>
        <dbReference type="ARBA" id="ARBA00022801"/>
    </source>
</evidence>
<protein>
    <recommendedName>
        <fullName evidence="6">HotDog ACOT-type domain-containing protein</fullName>
    </recommendedName>
</protein>
<gene>
    <name evidence="7" type="ORF">CcaverHIS019_0704320</name>
</gene>
<dbReference type="Proteomes" id="UP001233271">
    <property type="component" value="Chromosome 7b"/>
</dbReference>
<dbReference type="GO" id="GO:0047617">
    <property type="term" value="F:fatty acyl-CoA hydrolase activity"/>
    <property type="evidence" value="ECO:0007669"/>
    <property type="project" value="TreeGrafter"/>
</dbReference>
<reference evidence="7" key="1">
    <citation type="journal article" date="2023" name="BMC Genomics">
        <title>Chromosome-level genome assemblies of Cutaneotrichosporon spp. (Trichosporonales, Basidiomycota) reveal imbalanced evolution between nucleotide sequences and chromosome synteny.</title>
        <authorList>
            <person name="Kobayashi Y."/>
            <person name="Kayamori A."/>
            <person name="Aoki K."/>
            <person name="Shiwa Y."/>
            <person name="Matsutani M."/>
            <person name="Fujita N."/>
            <person name="Sugita T."/>
            <person name="Iwasaki W."/>
            <person name="Tanaka N."/>
            <person name="Takashima M."/>
        </authorList>
    </citation>
    <scope>NUCLEOTIDE SEQUENCE</scope>
    <source>
        <strain evidence="7">HIS019</strain>
    </source>
</reference>
<dbReference type="PANTHER" id="PTHR12655">
    <property type="entry name" value="ACYL-COA THIOESTERASE"/>
    <property type="match status" value="1"/>
</dbReference>
<feature type="domain" description="HotDog ACOT-type" evidence="6">
    <location>
        <begin position="425"/>
        <end position="545"/>
    </location>
</feature>
<dbReference type="InterPro" id="IPR033120">
    <property type="entry name" value="HOTDOG_ACOT"/>
</dbReference>
<dbReference type="GeneID" id="85498721"/>
<dbReference type="EMBL" id="AP028219">
    <property type="protein sequence ID" value="BEI94851.1"/>
    <property type="molecule type" value="Genomic_DNA"/>
</dbReference>
<dbReference type="GO" id="GO:0006637">
    <property type="term" value="P:acyl-CoA metabolic process"/>
    <property type="evidence" value="ECO:0007669"/>
    <property type="project" value="TreeGrafter"/>
</dbReference>
<comment type="similarity">
    <text evidence="1">Belongs to the acyl coenzyme A hydrolase family.</text>
</comment>
<dbReference type="KEGG" id="ccac:CcaHIS019_0704320"/>
<evidence type="ECO:0000256" key="5">
    <source>
        <dbReference type="SAM" id="MobiDB-lite"/>
    </source>
</evidence>
<evidence type="ECO:0000256" key="1">
    <source>
        <dbReference type="ARBA" id="ARBA00010458"/>
    </source>
</evidence>
<evidence type="ECO:0000256" key="2">
    <source>
        <dbReference type="ARBA" id="ARBA00022737"/>
    </source>
</evidence>
<keyword evidence="4" id="KW-0809">Transit peptide</keyword>
<dbReference type="GO" id="GO:0005739">
    <property type="term" value="C:mitochondrion"/>
    <property type="evidence" value="ECO:0007669"/>
    <property type="project" value="TreeGrafter"/>
</dbReference>
<dbReference type="PROSITE" id="PS51770">
    <property type="entry name" value="HOTDOG_ACOT"/>
    <property type="match status" value="2"/>
</dbReference>